<protein>
    <recommendedName>
        <fullName evidence="15">Hyaluronan and proteoglycan link protein 1-like</fullName>
    </recommendedName>
</protein>
<feature type="domain" description="Ig-like" evidence="11">
    <location>
        <begin position="19"/>
        <end position="134"/>
    </location>
</feature>
<dbReference type="GO" id="GO:0010001">
    <property type="term" value="P:glial cell differentiation"/>
    <property type="evidence" value="ECO:0007669"/>
    <property type="project" value="TreeGrafter"/>
</dbReference>
<dbReference type="InterPro" id="IPR013783">
    <property type="entry name" value="Ig-like_fold"/>
</dbReference>
<evidence type="ECO:0000256" key="8">
    <source>
        <dbReference type="ARBA" id="ARBA00038272"/>
    </source>
</evidence>
<dbReference type="Gene3D" id="3.10.100.10">
    <property type="entry name" value="Mannose-Binding Protein A, subunit A"/>
    <property type="match status" value="2"/>
</dbReference>
<evidence type="ECO:0000256" key="6">
    <source>
        <dbReference type="ARBA" id="ARBA00023290"/>
    </source>
</evidence>
<accession>A0AAY4CC61</accession>
<dbReference type="Proteomes" id="UP000694580">
    <property type="component" value="Chromosome 11"/>
</dbReference>
<evidence type="ECO:0000313" key="14">
    <source>
        <dbReference type="Proteomes" id="UP000694580"/>
    </source>
</evidence>
<feature type="disulfide bond" evidence="9">
    <location>
        <begin position="182"/>
        <end position="203"/>
    </location>
</feature>
<evidence type="ECO:0000256" key="2">
    <source>
        <dbReference type="ARBA" id="ARBA00022525"/>
    </source>
</evidence>
<dbReference type="InterPro" id="IPR013106">
    <property type="entry name" value="Ig_V-set"/>
</dbReference>
<reference evidence="13" key="2">
    <citation type="submission" date="2025-08" db="UniProtKB">
        <authorList>
            <consortium name="Ensembl"/>
        </authorList>
    </citation>
    <scope>IDENTIFICATION</scope>
</reference>
<keyword evidence="14" id="KW-1185">Reference proteome</keyword>
<dbReference type="GO" id="GO:0001501">
    <property type="term" value="P:skeletal system development"/>
    <property type="evidence" value="ECO:0007669"/>
    <property type="project" value="TreeGrafter"/>
</dbReference>
<dbReference type="GO" id="GO:0007417">
    <property type="term" value="P:central nervous system development"/>
    <property type="evidence" value="ECO:0007669"/>
    <property type="project" value="TreeGrafter"/>
</dbReference>
<keyword evidence="2" id="KW-0964">Secreted</keyword>
<comment type="caution">
    <text evidence="9">Lacks conserved residue(s) required for the propagation of feature annotation.</text>
</comment>
<evidence type="ECO:0000256" key="10">
    <source>
        <dbReference type="SAM" id="SignalP"/>
    </source>
</evidence>
<dbReference type="SMART" id="SM00445">
    <property type="entry name" value="LINK"/>
    <property type="match status" value="2"/>
</dbReference>
<dbReference type="GO" id="GO:0005540">
    <property type="term" value="F:hyaluronic acid binding"/>
    <property type="evidence" value="ECO:0007669"/>
    <property type="project" value="UniProtKB-KW"/>
</dbReference>
<dbReference type="FunFam" id="3.10.100.10:FF:000001">
    <property type="entry name" value="Hyaluronan proteoglycan link protein 1"/>
    <property type="match status" value="1"/>
</dbReference>
<dbReference type="InterPro" id="IPR036179">
    <property type="entry name" value="Ig-like_dom_sf"/>
</dbReference>
<feature type="disulfide bond" evidence="9">
    <location>
        <begin position="281"/>
        <end position="302"/>
    </location>
</feature>
<dbReference type="GO" id="GO:0005615">
    <property type="term" value="C:extracellular space"/>
    <property type="evidence" value="ECO:0007669"/>
    <property type="project" value="TreeGrafter"/>
</dbReference>
<dbReference type="Pfam" id="PF00193">
    <property type="entry name" value="Xlink"/>
    <property type="match status" value="2"/>
</dbReference>
<dbReference type="FunFam" id="3.10.100.10:FF:000002">
    <property type="entry name" value="Hyaluronan proteoglycan link protein 1"/>
    <property type="match status" value="1"/>
</dbReference>
<evidence type="ECO:0008006" key="15">
    <source>
        <dbReference type="Google" id="ProtNLM"/>
    </source>
</evidence>
<evidence type="ECO:0000256" key="7">
    <source>
        <dbReference type="ARBA" id="ARBA00023319"/>
    </source>
</evidence>
<dbReference type="SUPFAM" id="SSF56436">
    <property type="entry name" value="C-type lectin-like"/>
    <property type="match status" value="2"/>
</dbReference>
<dbReference type="Pfam" id="PF07686">
    <property type="entry name" value="V-set"/>
    <property type="match status" value="1"/>
</dbReference>
<name>A0AAY4CC61_9TELE</name>
<gene>
    <name evidence="13" type="primary">HAPLN1</name>
</gene>
<dbReference type="PANTHER" id="PTHR22804">
    <property type="entry name" value="AGGRECAN/VERSICAN PROTEOGLYCAN"/>
    <property type="match status" value="1"/>
</dbReference>
<dbReference type="GO" id="GO:0002052">
    <property type="term" value="P:positive regulation of neuroblast proliferation"/>
    <property type="evidence" value="ECO:0007669"/>
    <property type="project" value="TreeGrafter"/>
</dbReference>
<feature type="signal peptide" evidence="10">
    <location>
        <begin position="1"/>
        <end position="17"/>
    </location>
</feature>
<dbReference type="Ensembl" id="ENSDCDT00010038041.1">
    <property type="protein sequence ID" value="ENSDCDP00010030658.1"/>
    <property type="gene ID" value="ENSDCDG00010019644.1"/>
</dbReference>
<evidence type="ECO:0000256" key="4">
    <source>
        <dbReference type="ARBA" id="ARBA00022737"/>
    </source>
</evidence>
<dbReference type="CDD" id="cd03518">
    <property type="entry name" value="Link_domain_HAPLN_module_1"/>
    <property type="match status" value="1"/>
</dbReference>
<dbReference type="PROSITE" id="PS01241">
    <property type="entry name" value="LINK_1"/>
    <property type="match status" value="1"/>
</dbReference>
<dbReference type="GeneTree" id="ENSGT00940000159267"/>
<sequence length="329" mass="37354">MMPLIALTLLILGVATAVPTSDDNLVMFTIFTTHGSNISLPCTLTRHSGFSTGMRIKWTKFSRDKTMETDVLVSMGFHNMVYDSYQNRAFLREADEDDATLIITNVGLDDFGWYKCDVIDGMDDNTVLFSVELDGVVFPYFPRLGRYNLNFQDAQRACQEQGASVATFEQLYEAWRSGMDWCNAGWLSDGTVQYPINNPREPCGGEQNSAGLRNYGYQQKSSSFYDVFCFNPQLNGRFYWLDQPDKLTFDEAVEACRNDGAEIAKVSHIFAAWKMQRYDRCDAGWLADGSVRYPISNPRNKCSPTEAAVRFVGFPNKKHKLYGVYCYRA</sequence>
<feature type="chain" id="PRO_5044206628" description="Hyaluronan and proteoglycan link protein 1-like" evidence="10">
    <location>
        <begin position="18"/>
        <end position="329"/>
    </location>
</feature>
<keyword evidence="3" id="KW-0272">Extracellular matrix</keyword>
<keyword evidence="6" id="KW-0373">Hyaluronic acid</keyword>
<dbReference type="Gene3D" id="2.60.40.10">
    <property type="entry name" value="Immunoglobulins"/>
    <property type="match status" value="1"/>
</dbReference>
<dbReference type="SUPFAM" id="SSF48726">
    <property type="entry name" value="Immunoglobulin"/>
    <property type="match status" value="1"/>
</dbReference>
<keyword evidence="4" id="KW-0677">Repeat</keyword>
<evidence type="ECO:0000256" key="3">
    <source>
        <dbReference type="ARBA" id="ARBA00022530"/>
    </source>
</evidence>
<evidence type="ECO:0000256" key="5">
    <source>
        <dbReference type="ARBA" id="ARBA00023157"/>
    </source>
</evidence>
<dbReference type="PANTHER" id="PTHR22804:SF58">
    <property type="entry name" value="HYALURONAN AND PROTEOGLYCAN LINK PROTEIN 1 ISOFORM 1 PRECURSOR"/>
    <property type="match status" value="1"/>
</dbReference>
<dbReference type="InterPro" id="IPR007110">
    <property type="entry name" value="Ig-like_dom"/>
</dbReference>
<dbReference type="InterPro" id="IPR000538">
    <property type="entry name" value="Link_dom"/>
</dbReference>
<evidence type="ECO:0000256" key="1">
    <source>
        <dbReference type="ARBA" id="ARBA00004498"/>
    </source>
</evidence>
<evidence type="ECO:0000259" key="11">
    <source>
        <dbReference type="PROSITE" id="PS50835"/>
    </source>
</evidence>
<dbReference type="InterPro" id="IPR016187">
    <property type="entry name" value="CTDL_fold"/>
</dbReference>
<dbReference type="GO" id="GO:0072534">
    <property type="term" value="C:perineuronal net"/>
    <property type="evidence" value="ECO:0007669"/>
    <property type="project" value="TreeGrafter"/>
</dbReference>
<dbReference type="GO" id="GO:0045202">
    <property type="term" value="C:synapse"/>
    <property type="evidence" value="ECO:0007669"/>
    <property type="project" value="TreeGrafter"/>
</dbReference>
<dbReference type="PRINTS" id="PR01265">
    <property type="entry name" value="LINKMODULE"/>
</dbReference>
<reference evidence="13" key="3">
    <citation type="submission" date="2025-09" db="UniProtKB">
        <authorList>
            <consortium name="Ensembl"/>
        </authorList>
    </citation>
    <scope>IDENTIFICATION</scope>
</reference>
<dbReference type="InterPro" id="IPR016186">
    <property type="entry name" value="C-type_lectin-like/link_sf"/>
</dbReference>
<feature type="domain" description="Link" evidence="12">
    <location>
        <begin position="136"/>
        <end position="231"/>
    </location>
</feature>
<proteinExistence type="inferred from homology"/>
<reference evidence="13 14" key="1">
    <citation type="submission" date="2020-06" db="EMBL/GenBank/DDBJ databases">
        <authorList>
            <consortium name="Wellcome Sanger Institute Data Sharing"/>
        </authorList>
    </citation>
    <scope>NUCLEOTIDE SEQUENCE [LARGE SCALE GENOMIC DNA]</scope>
</reference>
<dbReference type="AlphaFoldDB" id="A0AAY4CC61"/>
<keyword evidence="10" id="KW-0732">Signal</keyword>
<feature type="domain" description="Link" evidence="12">
    <location>
        <begin position="236"/>
        <end position="328"/>
    </location>
</feature>
<organism evidence="13 14">
    <name type="scientific">Denticeps clupeoides</name>
    <name type="common">denticle herring</name>
    <dbReference type="NCBI Taxonomy" id="299321"/>
    <lineage>
        <taxon>Eukaryota</taxon>
        <taxon>Metazoa</taxon>
        <taxon>Chordata</taxon>
        <taxon>Craniata</taxon>
        <taxon>Vertebrata</taxon>
        <taxon>Euteleostomi</taxon>
        <taxon>Actinopterygii</taxon>
        <taxon>Neopterygii</taxon>
        <taxon>Teleostei</taxon>
        <taxon>Clupei</taxon>
        <taxon>Clupeiformes</taxon>
        <taxon>Denticipitoidei</taxon>
        <taxon>Denticipitidae</taxon>
        <taxon>Denticeps</taxon>
    </lineage>
</organism>
<evidence type="ECO:0000256" key="9">
    <source>
        <dbReference type="PROSITE-ProRule" id="PRU00323"/>
    </source>
</evidence>
<keyword evidence="7" id="KW-0393">Immunoglobulin domain</keyword>
<evidence type="ECO:0000259" key="12">
    <source>
        <dbReference type="PROSITE" id="PS50963"/>
    </source>
</evidence>
<dbReference type="GO" id="GO:0007155">
    <property type="term" value="P:cell adhesion"/>
    <property type="evidence" value="ECO:0007669"/>
    <property type="project" value="InterPro"/>
</dbReference>
<dbReference type="PROSITE" id="PS50963">
    <property type="entry name" value="LINK_2"/>
    <property type="match status" value="2"/>
</dbReference>
<comment type="subcellular location">
    <subcellularLocation>
        <location evidence="1">Secreted</location>
        <location evidence="1">Extracellular space</location>
        <location evidence="1">Extracellular matrix</location>
    </subcellularLocation>
</comment>
<dbReference type="PROSITE" id="PS50835">
    <property type="entry name" value="IG_LIKE"/>
    <property type="match status" value="1"/>
</dbReference>
<dbReference type="CDD" id="cd03519">
    <property type="entry name" value="Link_domain_HAPLN_module_2"/>
    <property type="match status" value="1"/>
</dbReference>
<dbReference type="InterPro" id="IPR050691">
    <property type="entry name" value="Hyaluronan_bind_Proteoglycan"/>
</dbReference>
<comment type="similarity">
    <text evidence="8">Belongs to the HAPLN family.</text>
</comment>
<evidence type="ECO:0000313" key="13">
    <source>
        <dbReference type="Ensembl" id="ENSDCDP00010030658.1"/>
    </source>
</evidence>
<keyword evidence="5 9" id="KW-1015">Disulfide bond</keyword>